<dbReference type="KEGG" id="tab:CIG75_06465"/>
<keyword evidence="3" id="KW-1185">Reference proteome</keyword>
<keyword evidence="1" id="KW-0732">Signal</keyword>
<feature type="chain" id="PRO_5012239972" evidence="1">
    <location>
        <begin position="24"/>
        <end position="146"/>
    </location>
</feature>
<evidence type="ECO:0000313" key="2">
    <source>
        <dbReference type="EMBL" id="ASS74648.1"/>
    </source>
</evidence>
<dbReference type="RefSeq" id="WP_094235898.1">
    <property type="nucleotide sequence ID" value="NZ_CP022657.1"/>
</dbReference>
<evidence type="ECO:0000313" key="3">
    <source>
        <dbReference type="Proteomes" id="UP000214688"/>
    </source>
</evidence>
<organism evidence="2 3">
    <name type="scientific">Tumebacillus algifaecis</name>
    <dbReference type="NCBI Taxonomy" id="1214604"/>
    <lineage>
        <taxon>Bacteria</taxon>
        <taxon>Bacillati</taxon>
        <taxon>Bacillota</taxon>
        <taxon>Bacilli</taxon>
        <taxon>Bacillales</taxon>
        <taxon>Alicyclobacillaceae</taxon>
        <taxon>Tumebacillus</taxon>
    </lineage>
</organism>
<proteinExistence type="predicted"/>
<dbReference type="Proteomes" id="UP000214688">
    <property type="component" value="Chromosome"/>
</dbReference>
<evidence type="ECO:0000256" key="1">
    <source>
        <dbReference type="SAM" id="SignalP"/>
    </source>
</evidence>
<accession>A0A223CZ75</accession>
<dbReference type="AlphaFoldDB" id="A0A223CZ75"/>
<gene>
    <name evidence="2" type="ORF">CIG75_06465</name>
</gene>
<name>A0A223CZ75_9BACL</name>
<dbReference type="EMBL" id="CP022657">
    <property type="protein sequence ID" value="ASS74648.1"/>
    <property type="molecule type" value="Genomic_DNA"/>
</dbReference>
<sequence length="146" mass="15414">MKKLVTCILALSLAAVPTVSAVAAETGSSNRASALIVAPEGSGSTNLGLLGGTQAQVNGSALNVSYGGSVTVSFGNVLDRFDHYTTWSFKVWLYNQTTGQSTVIKQVNSGGLDSTTFSDLHSGDYQVYVQNSTSKLLFFDVSYSWL</sequence>
<reference evidence="2 3" key="1">
    <citation type="journal article" date="2015" name="Int. J. Syst. Evol. Microbiol.">
        <title>Tumebacillus algifaecis sp. nov., isolated from decomposing algal scum.</title>
        <authorList>
            <person name="Wu Y.F."/>
            <person name="Zhang B."/>
            <person name="Xing P."/>
            <person name="Wu Q.L."/>
            <person name="Liu S.J."/>
        </authorList>
    </citation>
    <scope>NUCLEOTIDE SEQUENCE [LARGE SCALE GENOMIC DNA]</scope>
    <source>
        <strain evidence="2 3">THMBR28</strain>
    </source>
</reference>
<feature type="signal peptide" evidence="1">
    <location>
        <begin position="1"/>
        <end position="23"/>
    </location>
</feature>
<protein>
    <submittedName>
        <fullName evidence="2">Uncharacterized protein</fullName>
    </submittedName>
</protein>